<dbReference type="InterPro" id="IPR056280">
    <property type="entry name" value="AIPP2-like_SPOC"/>
</dbReference>
<reference evidence="9" key="1">
    <citation type="submission" date="2025-08" db="UniProtKB">
        <authorList>
            <consortium name="RefSeq"/>
        </authorList>
    </citation>
    <scope>IDENTIFICATION</scope>
</reference>
<evidence type="ECO:0000313" key="9">
    <source>
        <dbReference type="RefSeq" id="XP_029124202.1"/>
    </source>
</evidence>
<keyword evidence="2" id="KW-0863">Zinc-finger</keyword>
<evidence type="ECO:0000313" key="8">
    <source>
        <dbReference type="Proteomes" id="UP000504607"/>
    </source>
</evidence>
<evidence type="ECO:0000256" key="4">
    <source>
        <dbReference type="ARBA" id="ARBA00023015"/>
    </source>
</evidence>
<feature type="compositionally biased region" description="Basic and acidic residues" evidence="6">
    <location>
        <begin position="843"/>
        <end position="861"/>
    </location>
</feature>
<dbReference type="KEGG" id="egu:114914824"/>
<evidence type="ECO:0000259" key="7">
    <source>
        <dbReference type="Pfam" id="PF23121"/>
    </source>
</evidence>
<dbReference type="PANTHER" id="PTHR33304:SF36">
    <property type="entry name" value="GB|AAF26970.1-RELATED"/>
    <property type="match status" value="1"/>
</dbReference>
<feature type="region of interest" description="Disordered" evidence="6">
    <location>
        <begin position="823"/>
        <end position="861"/>
    </location>
</feature>
<keyword evidence="4" id="KW-0805">Transcription regulation</keyword>
<evidence type="ECO:0000256" key="6">
    <source>
        <dbReference type="SAM" id="MobiDB-lite"/>
    </source>
</evidence>
<dbReference type="InterPro" id="IPR049914">
    <property type="entry name" value="PHD1-3/5-6"/>
</dbReference>
<proteinExistence type="predicted"/>
<feature type="compositionally biased region" description="Basic and acidic residues" evidence="6">
    <location>
        <begin position="753"/>
        <end position="765"/>
    </location>
</feature>
<dbReference type="GO" id="GO:0034244">
    <property type="term" value="P:negative regulation of transcription elongation by RNA polymerase II"/>
    <property type="evidence" value="ECO:0007669"/>
    <property type="project" value="InterPro"/>
</dbReference>
<feature type="compositionally biased region" description="Polar residues" evidence="6">
    <location>
        <begin position="718"/>
        <end position="736"/>
    </location>
</feature>
<evidence type="ECO:0000256" key="1">
    <source>
        <dbReference type="ARBA" id="ARBA00022723"/>
    </source>
</evidence>
<feature type="region of interest" description="Disordered" evidence="6">
    <location>
        <begin position="705"/>
        <end position="765"/>
    </location>
</feature>
<dbReference type="OrthoDB" id="1932206at2759"/>
<dbReference type="RefSeq" id="XP_029124202.1">
    <property type="nucleotide sequence ID" value="XM_029268369.1"/>
</dbReference>
<dbReference type="AlphaFoldDB" id="A0A8N4F438"/>
<gene>
    <name evidence="9" type="primary">LOC114914824</name>
</gene>
<feature type="compositionally biased region" description="Low complexity" evidence="6">
    <location>
        <begin position="737"/>
        <end position="750"/>
    </location>
</feature>
<name>A0A8N4F438_ELAGV</name>
<evidence type="ECO:0000256" key="5">
    <source>
        <dbReference type="ARBA" id="ARBA00023163"/>
    </source>
</evidence>
<sequence length="861" mass="95279">MPEKLNFKILPRVDSWPQAFQIAPPTYEDIALYFFSSEVGRQKEKYIRLLEHIESRDFAMKTCVDGVELLVYTSKQLPQDSQRIDEDPFLWGVFRHLKHKKQCQDKQQQSLSCISAAVMNSTSLGQFDVSSDASCQEVDKVSDMVGGSKAGRIDRPILRIDAPPGFPKPISRDAPPGFSKPISRYVSHLKHKKQCQHKKEQSLSCISASVMKSTSLGQSDVSSDGTRQEVDMEIDMVGGIEIGRIDRPILRIDAPPFPKPISRDVSHLKHKKQCQDIQEQALSCISASVMKSTSLGQSNVSSDGTCQEVDMEIDMVAGIDVGRIDRPILRIDAPPFSETISRDVSHLKHKKQCQDIQEQSLSCISASVMKSTSIGQFNVSSDDNCQEVDMEIDMVGGREIGRVDIPILRIDGPLSCSKPISRDAPGFSKPISSDVCHDRRSLAKFLPHVAPRFSKTTFKHGCSSPDLTLKSQNLCMKDKRGSVSFSSGEDHTTTNLEACEGQPKCQQVSGHRHKSVEHGFSNHSAGKKKEFDSIDRYSYAKEKTPPWTDTNPCSASISLPCLSAKKKVDSSSEKPLQKSCTMFGDVVLSSTSSSNEKQESRFFKKPANYGDRYSHMTDTEAHCLHRNMAPNSSKEKGHRPSGKPSDKNFAQEHRFGKGVSPSGTGIKESKITSCMMVPKATEGNEKMGKQSTPGRRQEMRMIAPGKQSSKTVKEMMERQSNSNPENKQISQVSANYGSPSSSLIQPLLSGSKRKADGLPDSKTMVSDKWHLKEDIKRTKNMENQCGLVEGKKQQYPVSPSYGTPVSISVQPLLSTGGDLLSFLPQDSEPMKTPKTITSTERQAVSRDLRLSRPECMKDGTA</sequence>
<evidence type="ECO:0000256" key="3">
    <source>
        <dbReference type="ARBA" id="ARBA00022833"/>
    </source>
</evidence>
<dbReference type="GO" id="GO:0008270">
    <property type="term" value="F:zinc ion binding"/>
    <property type="evidence" value="ECO:0007669"/>
    <property type="project" value="UniProtKB-KW"/>
</dbReference>
<dbReference type="PANTHER" id="PTHR33304">
    <property type="match status" value="1"/>
</dbReference>
<dbReference type="Proteomes" id="UP000504607">
    <property type="component" value="Chromosome 15"/>
</dbReference>
<dbReference type="GO" id="GO:0140566">
    <property type="term" value="F:histone reader activity"/>
    <property type="evidence" value="ECO:0007669"/>
    <property type="project" value="InterPro"/>
</dbReference>
<feature type="region of interest" description="Disordered" evidence="6">
    <location>
        <begin position="158"/>
        <end position="177"/>
    </location>
</feature>
<keyword evidence="1" id="KW-0479">Metal-binding</keyword>
<keyword evidence="8" id="KW-1185">Reference proteome</keyword>
<evidence type="ECO:0000256" key="2">
    <source>
        <dbReference type="ARBA" id="ARBA00022771"/>
    </source>
</evidence>
<feature type="domain" description="AIPP2-like SPOC-like" evidence="7">
    <location>
        <begin position="1"/>
        <end position="94"/>
    </location>
</feature>
<dbReference type="Pfam" id="PF23121">
    <property type="entry name" value="SPOC_AIPP2"/>
    <property type="match status" value="1"/>
</dbReference>
<feature type="region of interest" description="Disordered" evidence="6">
    <location>
        <begin position="629"/>
        <end position="667"/>
    </location>
</feature>
<keyword evidence="5" id="KW-0804">Transcription</keyword>
<organism evidence="8 9">
    <name type="scientific">Elaeis guineensis var. tenera</name>
    <name type="common">Oil palm</name>
    <dbReference type="NCBI Taxonomy" id="51953"/>
    <lineage>
        <taxon>Eukaryota</taxon>
        <taxon>Viridiplantae</taxon>
        <taxon>Streptophyta</taxon>
        <taxon>Embryophyta</taxon>
        <taxon>Tracheophyta</taxon>
        <taxon>Spermatophyta</taxon>
        <taxon>Magnoliopsida</taxon>
        <taxon>Liliopsida</taxon>
        <taxon>Arecaceae</taxon>
        <taxon>Arecoideae</taxon>
        <taxon>Cocoseae</taxon>
        <taxon>Elaeidinae</taxon>
        <taxon>Elaeis</taxon>
    </lineage>
</organism>
<feature type="compositionally biased region" description="Basic and acidic residues" evidence="6">
    <location>
        <begin position="644"/>
        <end position="655"/>
    </location>
</feature>
<protein>
    <submittedName>
        <fullName evidence="9">Uncharacterized protein LOC114914824</fullName>
    </submittedName>
</protein>
<keyword evidence="3" id="KW-0862">Zinc</keyword>
<accession>A0A8N4F438</accession>